<dbReference type="InterPro" id="IPR016047">
    <property type="entry name" value="M23ase_b-sheet_dom"/>
</dbReference>
<name>A0ABQ3HR06_9ACTN</name>
<evidence type="ECO:0000313" key="3">
    <source>
        <dbReference type="Proteomes" id="UP000597341"/>
    </source>
</evidence>
<dbReference type="CDD" id="cd12797">
    <property type="entry name" value="M23_peptidase"/>
    <property type="match status" value="1"/>
</dbReference>
<dbReference type="PANTHER" id="PTHR21666">
    <property type="entry name" value="PEPTIDASE-RELATED"/>
    <property type="match status" value="1"/>
</dbReference>
<dbReference type="InterPro" id="IPR011055">
    <property type="entry name" value="Dup_hybrid_motif"/>
</dbReference>
<dbReference type="RefSeq" id="WP_191281057.1">
    <property type="nucleotide sequence ID" value="NZ_BNAD01000019.1"/>
</dbReference>
<dbReference type="Pfam" id="PF01551">
    <property type="entry name" value="Peptidase_M23"/>
    <property type="match status" value="1"/>
</dbReference>
<dbReference type="EMBL" id="BNAD01000019">
    <property type="protein sequence ID" value="GHE19180.1"/>
    <property type="molecule type" value="Genomic_DNA"/>
</dbReference>
<protein>
    <recommendedName>
        <fullName evidence="1">M23ase beta-sheet core domain-containing protein</fullName>
    </recommendedName>
</protein>
<dbReference type="SUPFAM" id="SSF51261">
    <property type="entry name" value="Duplicated hybrid motif"/>
    <property type="match status" value="1"/>
</dbReference>
<dbReference type="PANTHER" id="PTHR21666:SF270">
    <property type="entry name" value="MUREIN HYDROLASE ACTIVATOR ENVC"/>
    <property type="match status" value="1"/>
</dbReference>
<dbReference type="InterPro" id="IPR050570">
    <property type="entry name" value="Cell_wall_metabolism_enzyme"/>
</dbReference>
<dbReference type="Gene3D" id="2.70.70.10">
    <property type="entry name" value="Glucose Permease (Domain IIA)"/>
    <property type="match status" value="1"/>
</dbReference>
<reference evidence="3" key="1">
    <citation type="journal article" date="2019" name="Int. J. Syst. Evol. Microbiol.">
        <title>The Global Catalogue of Microorganisms (GCM) 10K type strain sequencing project: providing services to taxonomists for standard genome sequencing and annotation.</title>
        <authorList>
            <consortium name="The Broad Institute Genomics Platform"/>
            <consortium name="The Broad Institute Genome Sequencing Center for Infectious Disease"/>
            <person name="Wu L."/>
            <person name="Ma J."/>
        </authorList>
    </citation>
    <scope>NUCLEOTIDE SEQUENCE [LARGE SCALE GENOMIC DNA]</scope>
    <source>
        <strain evidence="3">CGMCC 1.12791</strain>
    </source>
</reference>
<evidence type="ECO:0000259" key="1">
    <source>
        <dbReference type="Pfam" id="PF01551"/>
    </source>
</evidence>
<feature type="domain" description="M23ase beta-sheet core" evidence="1">
    <location>
        <begin position="57"/>
        <end position="152"/>
    </location>
</feature>
<proteinExistence type="predicted"/>
<evidence type="ECO:0000313" key="2">
    <source>
        <dbReference type="EMBL" id="GHE19180.1"/>
    </source>
</evidence>
<sequence>MLAAAEQQSLERARTLKTYAIQAAAQSARIERDQWTLPTAYVALTARFGDSGLWANLHTGLDFNGDEGDPIYSVANGTVTAVGYDGSYGNKTVVTLEDGTEIWYGHQSAVFVGLGEAVRGGEQIGTIGSTGNVTGSHLHLEVRPGGGDPVDPFTVFAAKGLL</sequence>
<gene>
    <name evidence="2" type="ORF">GCM10011376_37900</name>
</gene>
<keyword evidence="3" id="KW-1185">Reference proteome</keyword>
<accession>A0ABQ3HR06</accession>
<dbReference type="Proteomes" id="UP000597341">
    <property type="component" value="Unassembled WGS sequence"/>
</dbReference>
<organism evidence="2 3">
    <name type="scientific">Nocardioides flavus</name>
    <name type="common">ex Wang et al. 2016</name>
    <dbReference type="NCBI Taxonomy" id="2058780"/>
    <lineage>
        <taxon>Bacteria</taxon>
        <taxon>Bacillati</taxon>
        <taxon>Actinomycetota</taxon>
        <taxon>Actinomycetes</taxon>
        <taxon>Propionibacteriales</taxon>
        <taxon>Nocardioidaceae</taxon>
        <taxon>Nocardioides</taxon>
    </lineage>
</organism>
<comment type="caution">
    <text evidence="2">The sequence shown here is derived from an EMBL/GenBank/DDBJ whole genome shotgun (WGS) entry which is preliminary data.</text>
</comment>